<dbReference type="RefSeq" id="WP_213672295.1">
    <property type="nucleotide sequence ID" value="NZ_JAHCDA010000005.1"/>
</dbReference>
<accession>A0ABS5QIT8</accession>
<gene>
    <name evidence="2" type="ORF">KHU32_21855</name>
</gene>
<dbReference type="InterPro" id="IPR006311">
    <property type="entry name" value="TAT_signal"/>
</dbReference>
<dbReference type="CDD" id="cd07012">
    <property type="entry name" value="PBP2_Bug_TTT"/>
    <property type="match status" value="1"/>
</dbReference>
<evidence type="ECO:0000256" key="1">
    <source>
        <dbReference type="ARBA" id="ARBA00006987"/>
    </source>
</evidence>
<dbReference type="Gene3D" id="3.40.190.150">
    <property type="entry name" value="Bordetella uptake gene, domain 1"/>
    <property type="match status" value="1"/>
</dbReference>
<name>A0ABS5QIT8_9PROT</name>
<proteinExistence type="inferred from homology"/>
<dbReference type="PANTHER" id="PTHR42928">
    <property type="entry name" value="TRICARBOXYLATE-BINDING PROTEIN"/>
    <property type="match status" value="1"/>
</dbReference>
<dbReference type="SUPFAM" id="SSF53850">
    <property type="entry name" value="Periplasmic binding protein-like II"/>
    <property type="match status" value="1"/>
</dbReference>
<keyword evidence="3" id="KW-1185">Reference proteome</keyword>
<dbReference type="InterPro" id="IPR005064">
    <property type="entry name" value="BUG"/>
</dbReference>
<reference evidence="2 3" key="1">
    <citation type="submission" date="2021-05" db="EMBL/GenBank/DDBJ databases">
        <title>Roseococcus sp. XZZS9, whole genome shotgun sequencing project.</title>
        <authorList>
            <person name="Zhao G."/>
            <person name="Shen L."/>
        </authorList>
    </citation>
    <scope>NUCLEOTIDE SEQUENCE [LARGE SCALE GENOMIC DNA]</scope>
    <source>
        <strain evidence="2 3">XZZS9</strain>
    </source>
</reference>
<sequence>MQTRRHLLGAGAGLAGASALPVRNAGAADWPGRPVTLLVPWAPGGGTDAVGRALARGLSARLGVPVPVLNRAGGNGTIGHMAIRDAAPDGHTIGFVVPQLITAPLLGPVPVTWRELQPLALLNADPAAITVGAAKPWRTLAEFVEEARRQPRTLRVGNSGQGGAWHMAALELEKKAGIELIHVPYASAGPALQDLVGGHIDAVAFSAAEARAPVSGGQARMIAVAAPERLRAYPEVATAREQGFDLDVSTWRGLATAKGTPAAILARLEDAVRQSLEDEAFQGFMTQQGFGVRFMQAAAFETFLAEQDAKYHAYFGG</sequence>
<protein>
    <submittedName>
        <fullName evidence="2">Tripartite tricarboxylate transporter substrate binding protein</fullName>
    </submittedName>
</protein>
<comment type="caution">
    <text evidence="2">The sequence shown here is derived from an EMBL/GenBank/DDBJ whole genome shotgun (WGS) entry which is preliminary data.</text>
</comment>
<dbReference type="EMBL" id="JAHCDA010000005">
    <property type="protein sequence ID" value="MBS7813601.1"/>
    <property type="molecule type" value="Genomic_DNA"/>
</dbReference>
<comment type="similarity">
    <text evidence="1">Belongs to the UPF0065 (bug) family.</text>
</comment>
<dbReference type="Proteomes" id="UP000766336">
    <property type="component" value="Unassembled WGS sequence"/>
</dbReference>
<dbReference type="PIRSF" id="PIRSF017082">
    <property type="entry name" value="YflP"/>
    <property type="match status" value="1"/>
</dbReference>
<dbReference type="InterPro" id="IPR042100">
    <property type="entry name" value="Bug_dom1"/>
</dbReference>
<dbReference type="Gene3D" id="3.40.190.10">
    <property type="entry name" value="Periplasmic binding protein-like II"/>
    <property type="match status" value="1"/>
</dbReference>
<organism evidence="2 3">
    <name type="scientific">Roseococcus pinisoli</name>
    <dbReference type="NCBI Taxonomy" id="2835040"/>
    <lineage>
        <taxon>Bacteria</taxon>
        <taxon>Pseudomonadati</taxon>
        <taxon>Pseudomonadota</taxon>
        <taxon>Alphaproteobacteria</taxon>
        <taxon>Acetobacterales</taxon>
        <taxon>Roseomonadaceae</taxon>
        <taxon>Roseococcus</taxon>
    </lineage>
</organism>
<evidence type="ECO:0000313" key="3">
    <source>
        <dbReference type="Proteomes" id="UP000766336"/>
    </source>
</evidence>
<evidence type="ECO:0000313" key="2">
    <source>
        <dbReference type="EMBL" id="MBS7813601.1"/>
    </source>
</evidence>
<dbReference type="PANTHER" id="PTHR42928:SF5">
    <property type="entry name" value="BLR1237 PROTEIN"/>
    <property type="match status" value="1"/>
</dbReference>
<dbReference type="Pfam" id="PF03401">
    <property type="entry name" value="TctC"/>
    <property type="match status" value="1"/>
</dbReference>
<dbReference type="PROSITE" id="PS51318">
    <property type="entry name" value="TAT"/>
    <property type="match status" value="1"/>
</dbReference>